<dbReference type="InterPro" id="IPR036390">
    <property type="entry name" value="WH_DNA-bd_sf"/>
</dbReference>
<feature type="region of interest" description="Disordered" evidence="1">
    <location>
        <begin position="122"/>
        <end position="173"/>
    </location>
</feature>
<dbReference type="Proteomes" id="UP001595850">
    <property type="component" value="Unassembled WGS sequence"/>
</dbReference>
<name>A0ABV8IDX4_9ACTN</name>
<organism evidence="2 3">
    <name type="scientific">Planomonospora corallina</name>
    <dbReference type="NCBI Taxonomy" id="1806052"/>
    <lineage>
        <taxon>Bacteria</taxon>
        <taxon>Bacillati</taxon>
        <taxon>Actinomycetota</taxon>
        <taxon>Actinomycetes</taxon>
        <taxon>Streptosporangiales</taxon>
        <taxon>Streptosporangiaceae</taxon>
        <taxon>Planomonospora</taxon>
    </lineage>
</organism>
<evidence type="ECO:0000313" key="3">
    <source>
        <dbReference type="Proteomes" id="UP001595850"/>
    </source>
</evidence>
<dbReference type="InterPro" id="IPR011991">
    <property type="entry name" value="ArsR-like_HTH"/>
</dbReference>
<dbReference type="SUPFAM" id="SSF46785">
    <property type="entry name" value="Winged helix' DNA-binding domain"/>
    <property type="match status" value="1"/>
</dbReference>
<dbReference type="EMBL" id="JBHSBM010000040">
    <property type="protein sequence ID" value="MFC4062164.1"/>
    <property type="molecule type" value="Genomic_DNA"/>
</dbReference>
<dbReference type="Gene3D" id="1.10.10.10">
    <property type="entry name" value="Winged helix-like DNA-binding domain superfamily/Winged helix DNA-binding domain"/>
    <property type="match status" value="1"/>
</dbReference>
<comment type="caution">
    <text evidence="2">The sequence shown here is derived from an EMBL/GenBank/DDBJ whole genome shotgun (WGS) entry which is preliminary data.</text>
</comment>
<sequence length="246" mass="26303">MSSDDLPAVAVLNDPVRRAVYEYVVAQGRQVGRNEAAEAVGVQRTLAAFHLDKLVEAGLLETGFKRLGDRTGPGSGRPAKVYSRAPGEWQVSVPPRDYRTLALVLAEVVDVLGGDERAEEAARRAGRRLAGGPDAGRGPGRRDRGDAPEGAGGGDGPEEGAEEGGPDDLAGTLRRRGYEPYEEEGRLRLRNCPFHVLAEEHPVLVCSMNLALCRGLLEGLGEDPARVRSDPRPGECCVSFSINNNN</sequence>
<dbReference type="Pfam" id="PF12840">
    <property type="entry name" value="HTH_20"/>
    <property type="match status" value="1"/>
</dbReference>
<proteinExistence type="predicted"/>
<protein>
    <submittedName>
        <fullName evidence="2">Helix-turn-helix transcriptional regulator</fullName>
    </submittedName>
</protein>
<reference evidence="3" key="1">
    <citation type="journal article" date="2019" name="Int. J. Syst. Evol. Microbiol.">
        <title>The Global Catalogue of Microorganisms (GCM) 10K type strain sequencing project: providing services to taxonomists for standard genome sequencing and annotation.</title>
        <authorList>
            <consortium name="The Broad Institute Genomics Platform"/>
            <consortium name="The Broad Institute Genome Sequencing Center for Infectious Disease"/>
            <person name="Wu L."/>
            <person name="Ma J."/>
        </authorList>
    </citation>
    <scope>NUCLEOTIDE SEQUENCE [LARGE SCALE GENOMIC DNA]</scope>
    <source>
        <strain evidence="3">TBRC 4489</strain>
    </source>
</reference>
<evidence type="ECO:0000313" key="2">
    <source>
        <dbReference type="EMBL" id="MFC4062164.1"/>
    </source>
</evidence>
<feature type="compositionally biased region" description="Acidic residues" evidence="1">
    <location>
        <begin position="156"/>
        <end position="166"/>
    </location>
</feature>
<keyword evidence="3" id="KW-1185">Reference proteome</keyword>
<dbReference type="RefSeq" id="WP_377293008.1">
    <property type="nucleotide sequence ID" value="NZ_JBHSBM010000040.1"/>
</dbReference>
<accession>A0ABV8IDX4</accession>
<dbReference type="InterPro" id="IPR036388">
    <property type="entry name" value="WH-like_DNA-bd_sf"/>
</dbReference>
<evidence type="ECO:0000256" key="1">
    <source>
        <dbReference type="SAM" id="MobiDB-lite"/>
    </source>
</evidence>
<dbReference type="CDD" id="cd00090">
    <property type="entry name" value="HTH_ARSR"/>
    <property type="match status" value="1"/>
</dbReference>
<gene>
    <name evidence="2" type="ORF">ACFOWE_28000</name>
</gene>